<evidence type="ECO:0000313" key="2">
    <source>
        <dbReference type="EMBL" id="VUC37810.1"/>
    </source>
</evidence>
<feature type="region of interest" description="Disordered" evidence="1">
    <location>
        <begin position="1"/>
        <end position="74"/>
    </location>
</feature>
<keyword evidence="3" id="KW-1185">Reference proteome</keyword>
<evidence type="ECO:0008006" key="4">
    <source>
        <dbReference type="Google" id="ProtNLM"/>
    </source>
</evidence>
<comment type="caution">
    <text evidence="2">The sequence shown here is derived from an EMBL/GenBank/DDBJ whole genome shotgun (WGS) entry which is preliminary data.</text>
</comment>
<dbReference type="Proteomes" id="UP000766486">
    <property type="component" value="Unassembled WGS sequence"/>
</dbReference>
<sequence>MRKIASAALASRAIGRSAGQRISSSPRDPTMLFHHQISSKAESIEGAHGGARSGDLKSQSDAVESSRRKDKKTIAQLDEELRLRLEDMSGDGGAAGVEYENGRAEGLKSEVKRNMFRII</sequence>
<accession>A0ABY6V225</accession>
<evidence type="ECO:0000256" key="1">
    <source>
        <dbReference type="SAM" id="MobiDB-lite"/>
    </source>
</evidence>
<reference evidence="2 3" key="1">
    <citation type="submission" date="2019-06" db="EMBL/GenBank/DDBJ databases">
        <authorList>
            <person name="Broberg M."/>
        </authorList>
    </citation>
    <scope>NUCLEOTIDE SEQUENCE [LARGE SCALE GENOMIC DNA]</scope>
</reference>
<organism evidence="2 3">
    <name type="scientific">Bionectria ochroleuca</name>
    <name type="common">Gliocladium roseum</name>
    <dbReference type="NCBI Taxonomy" id="29856"/>
    <lineage>
        <taxon>Eukaryota</taxon>
        <taxon>Fungi</taxon>
        <taxon>Dikarya</taxon>
        <taxon>Ascomycota</taxon>
        <taxon>Pezizomycotina</taxon>
        <taxon>Sordariomycetes</taxon>
        <taxon>Hypocreomycetidae</taxon>
        <taxon>Hypocreales</taxon>
        <taxon>Bionectriaceae</taxon>
        <taxon>Clonostachys</taxon>
    </lineage>
</organism>
<name>A0ABY6V225_BIOOC</name>
<gene>
    <name evidence="2" type="ORF">CLO192961_LOCUS483329</name>
</gene>
<protein>
    <recommendedName>
        <fullName evidence="4">Mitochondrial ATPase inhibitor</fullName>
    </recommendedName>
</protein>
<evidence type="ECO:0000313" key="3">
    <source>
        <dbReference type="Proteomes" id="UP000766486"/>
    </source>
</evidence>
<proteinExistence type="predicted"/>
<dbReference type="EMBL" id="CABFNS010001044">
    <property type="protein sequence ID" value="VUC37810.1"/>
    <property type="molecule type" value="Genomic_DNA"/>
</dbReference>